<comment type="caution">
    <text evidence="1">The sequence shown here is derived from an EMBL/GenBank/DDBJ whole genome shotgun (WGS) entry which is preliminary data.</text>
</comment>
<sequence length="298" mass="32644">MSSKITRELAPEFAQWAATQSALVDLKFSQSLAGGIPTNKIDVVGDVHVGSVAEFFSALDQIYARLAEMPGGSRLGLDLNINADIEGTSFTWKGRNWAPGRNKELAAVFEPFAAPEVRVVLIDDFSRGLRAEVYRDLEFSDDDARAYRDSLLRHLDEVQPSGSIELVGFPLARPTLADGEKPSRRISPVLRFSEFPAGYAATAAFADDVDAATPYALRSVWSFEGFYHWEFYTEGDYNEEAMKQLKSLLARPVAGDPVGLRIKGPDGRLGEAIVGAPMAEQPEGTGPWGDRMVHLFAD</sequence>
<reference evidence="1 2" key="1">
    <citation type="submission" date="2017-09" db="EMBL/GenBank/DDBJ databases">
        <title>Bacterial strain isolated from the female urinary microbiota.</title>
        <authorList>
            <person name="Thomas-White K."/>
            <person name="Kumar N."/>
            <person name="Forster S."/>
            <person name="Putonti C."/>
            <person name="Lawley T."/>
            <person name="Wolfe A.J."/>
        </authorList>
    </citation>
    <scope>NUCLEOTIDE SEQUENCE [LARGE SCALE GENOMIC DNA]</scope>
    <source>
        <strain evidence="1 2">UMB0792</strain>
    </source>
</reference>
<evidence type="ECO:0000313" key="2">
    <source>
        <dbReference type="Proteomes" id="UP000235836"/>
    </source>
</evidence>
<dbReference type="EMBL" id="PNHG01000007">
    <property type="protein sequence ID" value="PMC64388.1"/>
    <property type="molecule type" value="Genomic_DNA"/>
</dbReference>
<dbReference type="Proteomes" id="UP000235836">
    <property type="component" value="Unassembled WGS sequence"/>
</dbReference>
<organism evidence="1 2">
    <name type="scientific">Corynebacterium tuscaniense</name>
    <dbReference type="NCBI Taxonomy" id="302449"/>
    <lineage>
        <taxon>Bacteria</taxon>
        <taxon>Bacillati</taxon>
        <taxon>Actinomycetota</taxon>
        <taxon>Actinomycetes</taxon>
        <taxon>Mycobacteriales</taxon>
        <taxon>Corynebacteriaceae</taxon>
        <taxon>Corynebacterium</taxon>
    </lineage>
</organism>
<protein>
    <recommendedName>
        <fullName evidence="3">DUF695 domain-containing protein</fullName>
    </recommendedName>
</protein>
<evidence type="ECO:0008006" key="3">
    <source>
        <dbReference type="Google" id="ProtNLM"/>
    </source>
</evidence>
<dbReference type="AlphaFoldDB" id="A0A2N6T4Z5"/>
<proteinExistence type="predicted"/>
<keyword evidence="2" id="KW-1185">Reference proteome</keyword>
<gene>
    <name evidence="1" type="ORF">CJ203_06510</name>
</gene>
<accession>A0A2N6T4Z5</accession>
<evidence type="ECO:0000313" key="1">
    <source>
        <dbReference type="EMBL" id="PMC64388.1"/>
    </source>
</evidence>
<name>A0A2N6T4Z5_9CORY</name>